<evidence type="ECO:0000313" key="2">
    <source>
        <dbReference type="EMBL" id="AGC31556.1"/>
    </source>
</evidence>
<dbReference type="KEGG" id="vg:40074017"/>
<dbReference type="GeneID" id="40074017"/>
<sequence length="162" mass="18327">MKLIPIEVYQQAALELSYDPASRSCIRKNGKEVGTLDGSGYWLVRVGKGKGTLLKCHRVVWFLHHGTMPPLIEHKDRNPSNNLITNLREATESQNRCNTSKHCDNTSGAKGVFWCKSTSKWMVKVCVNYKTYWGGRHADLETAIAVATELRNKLHGEYVNHD</sequence>
<evidence type="ECO:0000313" key="3">
    <source>
        <dbReference type="Proteomes" id="UP000012985"/>
    </source>
</evidence>
<organism evidence="2 3">
    <name type="scientific">Escherichia phage EC1-UPM</name>
    <dbReference type="NCBI Taxonomy" id="1258572"/>
    <lineage>
        <taxon>Viruses</taxon>
        <taxon>Duplodnaviria</taxon>
        <taxon>Heunggongvirae</taxon>
        <taxon>Uroviricota</taxon>
        <taxon>Caudoviricetes</taxon>
        <taxon>Schitoviridae</taxon>
        <taxon>Enquatrovirinae</taxon>
        <taxon>Gamaleyavirus</taxon>
        <taxon>Gamaleyavirus EC1UPM</taxon>
    </lineage>
</organism>
<dbReference type="Pfam" id="PF13392">
    <property type="entry name" value="HNH_3"/>
    <property type="match status" value="1"/>
</dbReference>
<dbReference type="EMBL" id="KC206276">
    <property type="protein sequence ID" value="AGC31556.1"/>
    <property type="molecule type" value="Genomic_DNA"/>
</dbReference>
<accession>M9PKA8</accession>
<reference evidence="2" key="1">
    <citation type="submission" date="2013-08" db="EMBL/GenBank/DDBJ databases">
        <title>Complete Genome Sequence of Bacteriophage EC1-UPM that Specifically Infects E. coli O78:K80.</title>
        <authorList>
            <person name="Sieo C.C."/>
            <person name="Tang G.H.S."/>
            <person name="Lau G.L."/>
            <person name="Abdul R.O."/>
            <person name="Ho Y.W."/>
        </authorList>
    </citation>
    <scope>NUCLEOTIDE SEQUENCE [LARGE SCALE GENOMIC DNA]</scope>
</reference>
<dbReference type="RefSeq" id="YP_009598321.1">
    <property type="nucleotide sequence ID" value="NC_041906.1"/>
</dbReference>
<dbReference type="InterPro" id="IPR003615">
    <property type="entry name" value="HNH_nuc"/>
</dbReference>
<dbReference type="OrthoDB" id="21336at10239"/>
<feature type="domain" description="HNH nuclease" evidence="1">
    <location>
        <begin position="56"/>
        <end position="95"/>
    </location>
</feature>
<evidence type="ECO:0000259" key="1">
    <source>
        <dbReference type="Pfam" id="PF13392"/>
    </source>
</evidence>
<dbReference type="InterPro" id="IPR044925">
    <property type="entry name" value="His-Me_finger_sf"/>
</dbReference>
<dbReference type="SUPFAM" id="SSF54060">
    <property type="entry name" value="His-Me finger endonucleases"/>
    <property type="match status" value="1"/>
</dbReference>
<dbReference type="Proteomes" id="UP000012985">
    <property type="component" value="Segment"/>
</dbReference>
<keyword evidence="3" id="KW-1185">Reference proteome</keyword>
<protein>
    <submittedName>
        <fullName evidence="2">Pathogenesis-related transcriptional factor and ERF protein</fullName>
    </submittedName>
</protein>
<dbReference type="Gene3D" id="3.90.75.20">
    <property type="match status" value="1"/>
</dbReference>
<proteinExistence type="predicted"/>
<name>M9PKA8_9CAUD</name>